<dbReference type="PANTHER" id="PTHR24362">
    <property type="entry name" value="SERINE/THREONINE-PROTEIN KINASE NEK"/>
    <property type="match status" value="1"/>
</dbReference>
<dbReference type="Pfam" id="PF00069">
    <property type="entry name" value="Pkinase"/>
    <property type="match status" value="1"/>
</dbReference>
<dbReference type="SUPFAM" id="SSF56112">
    <property type="entry name" value="Protein kinase-like (PK-like)"/>
    <property type="match status" value="1"/>
</dbReference>
<dbReference type="GO" id="GO:0004672">
    <property type="term" value="F:protein kinase activity"/>
    <property type="evidence" value="ECO:0007669"/>
    <property type="project" value="InterPro"/>
</dbReference>
<dbReference type="PROSITE" id="PS50011">
    <property type="entry name" value="PROTEIN_KINASE_DOM"/>
    <property type="match status" value="1"/>
</dbReference>
<dbReference type="Proteomes" id="UP000007174">
    <property type="component" value="Unassembled WGS sequence"/>
</dbReference>
<dbReference type="eggNOG" id="KOG0592">
    <property type="taxonomic scope" value="Eukaryota"/>
</dbReference>
<accession>H1VJP6</accession>
<dbReference type="GO" id="GO:0005524">
    <property type="term" value="F:ATP binding"/>
    <property type="evidence" value="ECO:0007669"/>
    <property type="project" value="InterPro"/>
</dbReference>
<sequence>MAWCRELSEAVEHVHSKRVIHCDIQPTNVLVDQNAHLKLADFQGRHLSEDGNILLDGWVSEPCRYFCPRYDEFAANFKTDIFALGCTIYFIMTGQEVFSDIVSGEAGWDDEVKSRFARGDFPRDSSACAAITHKCWMQLYNSAGEVLNDIKAVEQGLEQGFSQRT</sequence>
<evidence type="ECO:0000259" key="1">
    <source>
        <dbReference type="PROSITE" id="PS50011"/>
    </source>
</evidence>
<proteinExistence type="predicted"/>
<dbReference type="AlphaFoldDB" id="H1VJP6"/>
<protein>
    <recommendedName>
        <fullName evidence="1">Protein kinase domain-containing protein</fullName>
    </recommendedName>
</protein>
<dbReference type="InterPro" id="IPR011009">
    <property type="entry name" value="Kinase-like_dom_sf"/>
</dbReference>
<dbReference type="EMBL" id="CACQ02004091">
    <property type="protein sequence ID" value="CCF40449.1"/>
    <property type="molecule type" value="Genomic_DNA"/>
</dbReference>
<dbReference type="HOGENOM" id="CLU_000288_31_2_1"/>
<evidence type="ECO:0000313" key="3">
    <source>
        <dbReference type="Proteomes" id="UP000007174"/>
    </source>
</evidence>
<reference evidence="3" key="1">
    <citation type="journal article" date="2012" name="Nat. Genet.">
        <title>Lifestyle transitions in plant pathogenic Colletotrichum fungi deciphered by genome and transcriptome analyses.</title>
        <authorList>
            <person name="O'Connell R.J."/>
            <person name="Thon M.R."/>
            <person name="Hacquard S."/>
            <person name="Amyotte S.G."/>
            <person name="Kleemann J."/>
            <person name="Torres M.F."/>
            <person name="Damm U."/>
            <person name="Buiate E.A."/>
            <person name="Epstein L."/>
            <person name="Alkan N."/>
            <person name="Altmueller J."/>
            <person name="Alvarado-Balderrama L."/>
            <person name="Bauser C.A."/>
            <person name="Becker C."/>
            <person name="Birren B.W."/>
            <person name="Chen Z."/>
            <person name="Choi J."/>
            <person name="Crouch J.A."/>
            <person name="Duvick J.P."/>
            <person name="Farman M.A."/>
            <person name="Gan P."/>
            <person name="Heiman D."/>
            <person name="Henrissat B."/>
            <person name="Howard R.J."/>
            <person name="Kabbage M."/>
            <person name="Koch C."/>
            <person name="Kracher B."/>
            <person name="Kubo Y."/>
            <person name="Law A.D."/>
            <person name="Lebrun M.-H."/>
            <person name="Lee Y.-H."/>
            <person name="Miyara I."/>
            <person name="Moore N."/>
            <person name="Neumann U."/>
            <person name="Nordstroem K."/>
            <person name="Panaccione D.G."/>
            <person name="Panstruga R."/>
            <person name="Place M."/>
            <person name="Proctor R.H."/>
            <person name="Prusky D."/>
            <person name="Rech G."/>
            <person name="Reinhardt R."/>
            <person name="Rollins J.A."/>
            <person name="Rounsley S."/>
            <person name="Schardl C.L."/>
            <person name="Schwartz D.C."/>
            <person name="Shenoy N."/>
            <person name="Shirasu K."/>
            <person name="Sikhakolli U.R."/>
            <person name="Stueber K."/>
            <person name="Sukno S.A."/>
            <person name="Sweigard J.A."/>
            <person name="Takano Y."/>
            <person name="Takahara H."/>
            <person name="Trail F."/>
            <person name="van der Does H.C."/>
            <person name="Voll L.M."/>
            <person name="Will I."/>
            <person name="Young S."/>
            <person name="Zeng Q."/>
            <person name="Zhang J."/>
            <person name="Zhou S."/>
            <person name="Dickman M.B."/>
            <person name="Schulze-Lefert P."/>
            <person name="Ver Loren van Themaat E."/>
            <person name="Ma L.-J."/>
            <person name="Vaillancourt L.J."/>
        </authorList>
    </citation>
    <scope>NUCLEOTIDE SEQUENCE [LARGE SCALE GENOMIC DNA]</scope>
    <source>
        <strain evidence="3">IMI 349063</strain>
    </source>
</reference>
<dbReference type="STRING" id="759273.H1VJP6"/>
<evidence type="ECO:0000313" key="2">
    <source>
        <dbReference type="EMBL" id="CCF40449.1"/>
    </source>
</evidence>
<dbReference type="Gene3D" id="1.10.510.10">
    <property type="entry name" value="Transferase(Phosphotransferase) domain 1"/>
    <property type="match status" value="1"/>
</dbReference>
<name>H1VJP6_COLHI</name>
<dbReference type="InterPro" id="IPR000719">
    <property type="entry name" value="Prot_kinase_dom"/>
</dbReference>
<dbReference type="PANTHER" id="PTHR24362:SF309">
    <property type="entry name" value="PROTEIN KINASE DOMAIN-CONTAINING PROTEIN"/>
    <property type="match status" value="1"/>
</dbReference>
<dbReference type="VEuPathDB" id="FungiDB:CH63R_14441"/>
<feature type="domain" description="Protein kinase" evidence="1">
    <location>
        <begin position="1"/>
        <end position="165"/>
    </location>
</feature>
<organism evidence="2 3">
    <name type="scientific">Colletotrichum higginsianum (strain IMI 349063)</name>
    <name type="common">Crucifer anthracnose fungus</name>
    <dbReference type="NCBI Taxonomy" id="759273"/>
    <lineage>
        <taxon>Eukaryota</taxon>
        <taxon>Fungi</taxon>
        <taxon>Dikarya</taxon>
        <taxon>Ascomycota</taxon>
        <taxon>Pezizomycotina</taxon>
        <taxon>Sordariomycetes</taxon>
        <taxon>Hypocreomycetidae</taxon>
        <taxon>Glomerellales</taxon>
        <taxon>Glomerellaceae</taxon>
        <taxon>Colletotrichum</taxon>
        <taxon>Colletotrichum destructivum species complex</taxon>
    </lineage>
</organism>
<gene>
    <name evidence="2" type="ORF">CH063_11014</name>
</gene>